<comment type="caution">
    <text evidence="4">The sequence shown here is derived from an EMBL/GenBank/DDBJ whole genome shotgun (WGS) entry which is preliminary data.</text>
</comment>
<evidence type="ECO:0000313" key="4">
    <source>
        <dbReference type="EMBL" id="MBC2651312.1"/>
    </source>
</evidence>
<evidence type="ECO:0000256" key="2">
    <source>
        <dbReference type="SAM" id="SignalP"/>
    </source>
</evidence>
<protein>
    <submittedName>
        <fullName evidence="4">DUF3459 domain-containing protein</fullName>
    </submittedName>
</protein>
<dbReference type="PANTHER" id="PTHR10357:SF179">
    <property type="entry name" value="NEUTRAL AND BASIC AMINO ACID TRANSPORT PROTEIN RBAT"/>
    <property type="match status" value="1"/>
</dbReference>
<dbReference type="InterPro" id="IPR017853">
    <property type="entry name" value="GH"/>
</dbReference>
<evidence type="ECO:0000256" key="1">
    <source>
        <dbReference type="ARBA" id="ARBA00008061"/>
    </source>
</evidence>
<dbReference type="RefSeq" id="WP_185682731.1">
    <property type="nucleotide sequence ID" value="NZ_JACLAU010000006.1"/>
</dbReference>
<dbReference type="GO" id="GO:0004556">
    <property type="term" value="F:alpha-amylase activity"/>
    <property type="evidence" value="ECO:0007669"/>
    <property type="project" value="TreeGrafter"/>
</dbReference>
<evidence type="ECO:0000313" key="5">
    <source>
        <dbReference type="Proteomes" id="UP000520156"/>
    </source>
</evidence>
<name>A0A7X1F6H5_9SPHN</name>
<keyword evidence="5" id="KW-1185">Reference proteome</keyword>
<keyword evidence="2" id="KW-0732">Signal</keyword>
<dbReference type="InterPro" id="IPR045857">
    <property type="entry name" value="O16G_dom_2"/>
</dbReference>
<feature type="signal peptide" evidence="2">
    <location>
        <begin position="1"/>
        <end position="26"/>
    </location>
</feature>
<dbReference type="EMBL" id="JACLAU010000006">
    <property type="protein sequence ID" value="MBC2651312.1"/>
    <property type="molecule type" value="Genomic_DNA"/>
</dbReference>
<dbReference type="Gene3D" id="3.90.400.10">
    <property type="entry name" value="Oligo-1,6-glucosidase, Domain 2"/>
    <property type="match status" value="1"/>
</dbReference>
<gene>
    <name evidence="4" type="ORF">H7F49_06320</name>
</gene>
<dbReference type="SUPFAM" id="SSF51445">
    <property type="entry name" value="(Trans)glycosidases"/>
    <property type="match status" value="1"/>
</dbReference>
<dbReference type="Pfam" id="PF00128">
    <property type="entry name" value="Alpha-amylase"/>
    <property type="match status" value="1"/>
</dbReference>
<dbReference type="Gene3D" id="3.20.20.80">
    <property type="entry name" value="Glycosidases"/>
    <property type="match status" value="1"/>
</dbReference>
<organism evidence="4 5">
    <name type="scientific">Novosphingobium aerophilum</name>
    <dbReference type="NCBI Taxonomy" id="2839843"/>
    <lineage>
        <taxon>Bacteria</taxon>
        <taxon>Pseudomonadati</taxon>
        <taxon>Pseudomonadota</taxon>
        <taxon>Alphaproteobacteria</taxon>
        <taxon>Sphingomonadales</taxon>
        <taxon>Sphingomonadaceae</taxon>
        <taxon>Novosphingobium</taxon>
    </lineage>
</organism>
<comment type="similarity">
    <text evidence="1">Belongs to the glycosyl hydrolase 13 family.</text>
</comment>
<dbReference type="Proteomes" id="UP000520156">
    <property type="component" value="Unassembled WGS sequence"/>
</dbReference>
<dbReference type="GO" id="GO:0009313">
    <property type="term" value="P:oligosaccharide catabolic process"/>
    <property type="evidence" value="ECO:0007669"/>
    <property type="project" value="TreeGrafter"/>
</dbReference>
<dbReference type="AlphaFoldDB" id="A0A7X1F6H5"/>
<accession>A0A7X1F6H5</accession>
<evidence type="ECO:0000259" key="3">
    <source>
        <dbReference type="SMART" id="SM00642"/>
    </source>
</evidence>
<feature type="chain" id="PRO_5031524512" evidence="2">
    <location>
        <begin position="27"/>
        <end position="542"/>
    </location>
</feature>
<dbReference type="SMART" id="SM00642">
    <property type="entry name" value="Aamy"/>
    <property type="match status" value="1"/>
</dbReference>
<feature type="domain" description="Glycosyl hydrolase family 13 catalytic" evidence="3">
    <location>
        <begin position="57"/>
        <end position="421"/>
    </location>
</feature>
<dbReference type="PANTHER" id="PTHR10357">
    <property type="entry name" value="ALPHA-AMYLASE FAMILY MEMBER"/>
    <property type="match status" value="1"/>
</dbReference>
<reference evidence="4 5" key="1">
    <citation type="submission" date="2020-08" db="EMBL/GenBank/DDBJ databases">
        <title>The genome sequence of Novosphingobium flavum 4Y4.</title>
        <authorList>
            <person name="Liu Y."/>
        </authorList>
    </citation>
    <scope>NUCLEOTIDE SEQUENCE [LARGE SCALE GENOMIC DNA]</scope>
    <source>
        <strain evidence="4 5">4Y4</strain>
    </source>
</reference>
<dbReference type="InterPro" id="IPR006047">
    <property type="entry name" value="GH13_cat_dom"/>
</dbReference>
<sequence>MIAHRLLRTLAAALALLAAGSTGLTAAAPALAPAPAPGPTLPTASVSADLSDELVYHIFVRSFRDSNGDRIGDLNGIRASIPYLRSLGVTAVLLTPLYPSRTYHNYFATSFEGIEPAYGTLADYRRLVAALHRAGIKLYLDMEFQYVVAGHPWWAAAKAAPTSPAGDLLLWDDRARGVLAEGPFGLRAFDHFGRDRQDVTTVDLKAPPVRAWVDRYLANWVDPNGDGRFDDGVDGFRLDHMMDDLDSRGVLTGLFTDFWRPTFTRLRTINPRLAFIAEQADWSSYGGDYFTQADVTAVFAFPLQQALRRFDKAALVAALTQTAAVTPPGKFQLVFAENHDIARTASDPGIDAEKLRTAAALVFFLKGTPILYQGQELGMRGVRDTGYTSDEAEIPLREAFKWAATDAAAGQATWYRRPGERYWDQRNARDHDGGSVAEQSGRAGSLLEHYRRLARLRQRHVALRRGDQTVIDSAPDLLAVRRRLAGESFVLVANLSARDAVYTGPGSDRPDLLGGAKGARLQPWQTALFCTGPAQRCASLRP</sequence>
<proteinExistence type="inferred from homology"/>